<protein>
    <submittedName>
        <fullName evidence="1">Uncharacterized protein</fullName>
    </submittedName>
</protein>
<gene>
    <name evidence="1" type="ORF">CARN5_2073</name>
</gene>
<name>E6QBD1_9ZZZZ</name>
<evidence type="ECO:0000313" key="1">
    <source>
        <dbReference type="EMBL" id="CBI04507.1"/>
    </source>
</evidence>
<reference evidence="1" key="1">
    <citation type="submission" date="2009-10" db="EMBL/GenBank/DDBJ databases">
        <title>Diversity of trophic interactions inside an arsenic-rich microbial ecosystem.</title>
        <authorList>
            <person name="Bertin P.N."/>
            <person name="Heinrich-Salmeron A."/>
            <person name="Pelletier E."/>
            <person name="Goulhen-Chollet F."/>
            <person name="Arsene-Ploetze F."/>
            <person name="Gallien S."/>
            <person name="Calteau A."/>
            <person name="Vallenet D."/>
            <person name="Casiot C."/>
            <person name="Chane-Woon-Ming B."/>
            <person name="Giloteaux L."/>
            <person name="Barakat M."/>
            <person name="Bonnefoy V."/>
            <person name="Bruneel O."/>
            <person name="Chandler M."/>
            <person name="Cleiss J."/>
            <person name="Duran R."/>
            <person name="Elbaz-Poulichet F."/>
            <person name="Fonknechten N."/>
            <person name="Lauga B."/>
            <person name="Mornico D."/>
            <person name="Ortet P."/>
            <person name="Schaeffer C."/>
            <person name="Siguier P."/>
            <person name="Alexander Thil Smith A."/>
            <person name="Van Dorsselaer A."/>
            <person name="Weissenbach J."/>
            <person name="Medigue C."/>
            <person name="Le Paslier D."/>
        </authorList>
    </citation>
    <scope>NUCLEOTIDE SEQUENCE</scope>
</reference>
<accession>E6QBD1</accession>
<sequence length="96" mass="10559">MQSYVVVRLDIDAIPDGLPPMAERGQRVSTLIQDMSDAELQALAQRRGRSNPPMNLRPVAITMDEQALRRLKSLPRGASVSALVQYLLGMGISREA</sequence>
<organism evidence="1">
    <name type="scientific">mine drainage metagenome</name>
    <dbReference type="NCBI Taxonomy" id="410659"/>
    <lineage>
        <taxon>unclassified sequences</taxon>
        <taxon>metagenomes</taxon>
        <taxon>ecological metagenomes</taxon>
    </lineage>
</organism>
<comment type="caution">
    <text evidence="1">The sequence shown here is derived from an EMBL/GenBank/DDBJ whole genome shotgun (WGS) entry which is preliminary data.</text>
</comment>
<dbReference type="AlphaFoldDB" id="E6QBD1"/>
<dbReference type="EMBL" id="CABP01000068">
    <property type="protein sequence ID" value="CBI04507.1"/>
    <property type="molecule type" value="Genomic_DNA"/>
</dbReference>
<proteinExistence type="predicted"/>